<dbReference type="PANTHER" id="PTHR23282:SF142">
    <property type="entry name" value="MAM DOMAIN-CONTAINING PROTEIN"/>
    <property type="match status" value="1"/>
</dbReference>
<dbReference type="InterPro" id="IPR000998">
    <property type="entry name" value="MAM_dom"/>
</dbReference>
<evidence type="ECO:0000313" key="3">
    <source>
        <dbReference type="Ensembl" id="ENSACAP00000025238.1"/>
    </source>
</evidence>
<dbReference type="GO" id="GO:0016020">
    <property type="term" value="C:membrane"/>
    <property type="evidence" value="ECO:0007669"/>
    <property type="project" value="InterPro"/>
</dbReference>
<reference evidence="3" key="1">
    <citation type="submission" date="2009-12" db="EMBL/GenBank/DDBJ databases">
        <title>The Genome Sequence of Anolis carolinensis (Green Anole Lizard).</title>
        <authorList>
            <consortium name="The Genome Sequencing Platform"/>
            <person name="Di Palma F."/>
            <person name="Alfoldi J."/>
            <person name="Heiman D."/>
            <person name="Young S."/>
            <person name="Grabherr M."/>
            <person name="Johnson J."/>
            <person name="Lander E.S."/>
            <person name="Lindblad-Toh K."/>
        </authorList>
    </citation>
    <scope>NUCLEOTIDE SEQUENCE [LARGE SCALE GENOMIC DNA]</scope>
    <source>
        <strain evidence="3">JBL SC #1</strain>
    </source>
</reference>
<dbReference type="PANTHER" id="PTHR23282">
    <property type="entry name" value="APICAL ENDOSOMAL GLYCOPROTEIN PRECURSOR"/>
    <property type="match status" value="1"/>
</dbReference>
<dbReference type="FunFam" id="2.60.120.200:FF:000128">
    <property type="entry name" value="enteropeptidase isoform X2"/>
    <property type="match status" value="1"/>
</dbReference>
<evidence type="ECO:0000313" key="4">
    <source>
        <dbReference type="Proteomes" id="UP000001646"/>
    </source>
</evidence>
<protein>
    <recommendedName>
        <fullName evidence="2">MAM domain-containing protein</fullName>
    </recommendedName>
</protein>
<evidence type="ECO:0000259" key="2">
    <source>
        <dbReference type="PROSITE" id="PS50060"/>
    </source>
</evidence>
<dbReference type="InterPro" id="IPR013320">
    <property type="entry name" value="ConA-like_dom_sf"/>
</dbReference>
<dbReference type="InterPro" id="IPR051560">
    <property type="entry name" value="MAM_domain-containing"/>
</dbReference>
<feature type="domain" description="MAM" evidence="2">
    <location>
        <begin position="76"/>
        <end position="238"/>
    </location>
</feature>
<dbReference type="Ensembl" id="ENSACAT00000046206.1">
    <property type="protein sequence ID" value="ENSACAP00000025238.1"/>
    <property type="gene ID" value="ENSACAG00000041801.1"/>
</dbReference>
<reference evidence="3" key="3">
    <citation type="submission" date="2025-09" db="UniProtKB">
        <authorList>
            <consortium name="Ensembl"/>
        </authorList>
    </citation>
    <scope>IDENTIFICATION</scope>
</reference>
<reference evidence="3" key="2">
    <citation type="submission" date="2025-08" db="UniProtKB">
        <authorList>
            <consortium name="Ensembl"/>
        </authorList>
    </citation>
    <scope>IDENTIFICATION</scope>
</reference>
<keyword evidence="1" id="KW-0677">Repeat</keyword>
<keyword evidence="4" id="KW-1185">Reference proteome</keyword>
<dbReference type="PROSITE" id="PS50060">
    <property type="entry name" value="MAM_2"/>
    <property type="match status" value="1"/>
</dbReference>
<dbReference type="AlphaFoldDB" id="A0A803SQJ8"/>
<dbReference type="CDD" id="cd06263">
    <property type="entry name" value="MAM"/>
    <property type="match status" value="1"/>
</dbReference>
<dbReference type="Gene3D" id="2.60.120.200">
    <property type="match status" value="1"/>
</dbReference>
<proteinExistence type="predicted"/>
<accession>A0A803SQJ8</accession>
<dbReference type="GeneTree" id="ENSGT00940000163883"/>
<evidence type="ECO:0000256" key="1">
    <source>
        <dbReference type="ARBA" id="ARBA00022737"/>
    </source>
</evidence>
<dbReference type="SUPFAM" id="SSF49899">
    <property type="entry name" value="Concanavalin A-like lectins/glucanases"/>
    <property type="match status" value="1"/>
</dbReference>
<dbReference type="SMART" id="SM00137">
    <property type="entry name" value="MAM"/>
    <property type="match status" value="1"/>
</dbReference>
<sequence length="282" mass="31376">MTSVLPAETAASSARAWKPMLRPVNRRRWPLANGGRGPPVVSGARKVGHLWTWSTLATRERQHGQPSLVPFSDSSTSCDFSCSFDADFCSWMQSDTESFDWTRHKGPTSSSTTGPSFDHTTGEGFFIYLKSNEANRGDVAHLLSPTCASNGPRCFRFWYHMYGVARTMALHVYVVLDGGSPELVWSETGNHGDRWKKAEVSIAHTGRLQIILEGVRGEDFRSDVAVDDIYVTDGYCPGKTALWVVVVYLNGFPWVHRAEFLKLGSSRCFGCELEMADKGLRQ</sequence>
<dbReference type="Pfam" id="PF00629">
    <property type="entry name" value="MAM"/>
    <property type="match status" value="1"/>
</dbReference>
<organism evidence="3 4">
    <name type="scientific">Anolis carolinensis</name>
    <name type="common">Green anole</name>
    <name type="synonym">American chameleon</name>
    <dbReference type="NCBI Taxonomy" id="28377"/>
    <lineage>
        <taxon>Eukaryota</taxon>
        <taxon>Metazoa</taxon>
        <taxon>Chordata</taxon>
        <taxon>Craniata</taxon>
        <taxon>Vertebrata</taxon>
        <taxon>Euteleostomi</taxon>
        <taxon>Lepidosauria</taxon>
        <taxon>Squamata</taxon>
        <taxon>Bifurcata</taxon>
        <taxon>Unidentata</taxon>
        <taxon>Episquamata</taxon>
        <taxon>Toxicofera</taxon>
        <taxon>Iguania</taxon>
        <taxon>Dactyloidae</taxon>
        <taxon>Anolis</taxon>
    </lineage>
</organism>
<dbReference type="PRINTS" id="PR00020">
    <property type="entry name" value="MAMDOMAIN"/>
</dbReference>
<name>A0A803SQJ8_ANOCA</name>
<dbReference type="Proteomes" id="UP000001646">
    <property type="component" value="Unplaced"/>
</dbReference>